<organism evidence="1 2">
    <name type="scientific">Eiseniibacteriota bacterium</name>
    <dbReference type="NCBI Taxonomy" id="2212470"/>
    <lineage>
        <taxon>Bacteria</taxon>
        <taxon>Candidatus Eiseniibacteriota</taxon>
    </lineage>
</organism>
<dbReference type="GO" id="GO:0032259">
    <property type="term" value="P:methylation"/>
    <property type="evidence" value="ECO:0007669"/>
    <property type="project" value="UniProtKB-KW"/>
</dbReference>
<dbReference type="Gene3D" id="3.40.50.150">
    <property type="entry name" value="Vaccinia Virus protein VP39"/>
    <property type="match status" value="1"/>
</dbReference>
<sequence length="303" mass="33129">MSEKLQTRTITHCLACGAEKLEPLAMKYLWRGHEFPAGSCPWCDMRSLTVQPVGETLASMYSAEYFEVDFRCGRADTNSFDESAFRAENAGLLDAFETYKGGGRLLEIGCASGWLLKHAAERGWQVTGVEYSADAAAHAKQLGVDVHVGALEDAKLPAGAFDLVYMGDVLEHVPDCHDTAERVAALLAPGGHFYLRGPITTNTLARRIALQLYAVAGGSITLHEPPYHLWEFTPTSLRRLMRRVGLKVVEMRESKIPPGSAGGRKRGVQRALMAALDAGNVPLTNAFNRWGDRVVMVAEKPRG</sequence>
<proteinExistence type="predicted"/>
<dbReference type="InterPro" id="IPR029063">
    <property type="entry name" value="SAM-dependent_MTases_sf"/>
</dbReference>
<comment type="caution">
    <text evidence="1">The sequence shown here is derived from an EMBL/GenBank/DDBJ whole genome shotgun (WGS) entry which is preliminary data.</text>
</comment>
<dbReference type="EMBL" id="JACRIW010000020">
    <property type="protein sequence ID" value="MBI5168348.1"/>
    <property type="molecule type" value="Genomic_DNA"/>
</dbReference>
<protein>
    <submittedName>
        <fullName evidence="1">Class I SAM-dependent methyltransferase</fullName>
    </submittedName>
</protein>
<dbReference type="PANTHER" id="PTHR43861">
    <property type="entry name" value="TRANS-ACONITATE 2-METHYLTRANSFERASE-RELATED"/>
    <property type="match status" value="1"/>
</dbReference>
<keyword evidence="1" id="KW-0489">Methyltransferase</keyword>
<dbReference type="GO" id="GO:0008168">
    <property type="term" value="F:methyltransferase activity"/>
    <property type="evidence" value="ECO:0007669"/>
    <property type="project" value="UniProtKB-KW"/>
</dbReference>
<evidence type="ECO:0000313" key="1">
    <source>
        <dbReference type="EMBL" id="MBI5168348.1"/>
    </source>
</evidence>
<evidence type="ECO:0000313" key="2">
    <source>
        <dbReference type="Proteomes" id="UP000696931"/>
    </source>
</evidence>
<reference evidence="1" key="1">
    <citation type="submission" date="2020-07" db="EMBL/GenBank/DDBJ databases">
        <title>Huge and variable diversity of episymbiotic CPR bacteria and DPANN archaea in groundwater ecosystems.</title>
        <authorList>
            <person name="He C.Y."/>
            <person name="Keren R."/>
            <person name="Whittaker M."/>
            <person name="Farag I.F."/>
            <person name="Doudna J."/>
            <person name="Cate J.H.D."/>
            <person name="Banfield J.F."/>
        </authorList>
    </citation>
    <scope>NUCLEOTIDE SEQUENCE</scope>
    <source>
        <strain evidence="1">NC_groundwater_1813_Pr3_B-0.1um_71_17</strain>
    </source>
</reference>
<gene>
    <name evidence="1" type="ORF">HZA61_02555</name>
</gene>
<accession>A0A933SAR3</accession>
<dbReference type="CDD" id="cd02440">
    <property type="entry name" value="AdoMet_MTases"/>
    <property type="match status" value="1"/>
</dbReference>
<name>A0A933SAR3_UNCEI</name>
<dbReference type="AlphaFoldDB" id="A0A933SAR3"/>
<dbReference type="Pfam" id="PF13489">
    <property type="entry name" value="Methyltransf_23"/>
    <property type="match status" value="1"/>
</dbReference>
<keyword evidence="1" id="KW-0808">Transferase</keyword>
<dbReference type="SUPFAM" id="SSF53335">
    <property type="entry name" value="S-adenosyl-L-methionine-dependent methyltransferases"/>
    <property type="match status" value="1"/>
</dbReference>
<dbReference type="Proteomes" id="UP000696931">
    <property type="component" value="Unassembled WGS sequence"/>
</dbReference>